<feature type="transmembrane region" description="Helical" evidence="3">
    <location>
        <begin position="33"/>
        <end position="55"/>
    </location>
</feature>
<keyword evidence="3" id="KW-1133">Transmembrane helix</keyword>
<reference evidence="4" key="1">
    <citation type="submission" date="2021-03" db="EMBL/GenBank/DDBJ databases">
        <authorList>
            <person name="Tagirdzhanova G."/>
        </authorList>
    </citation>
    <scope>NUCLEOTIDE SEQUENCE</scope>
</reference>
<evidence type="ECO:0000256" key="1">
    <source>
        <dbReference type="SAM" id="Coils"/>
    </source>
</evidence>
<dbReference type="AlphaFoldDB" id="A0A8H3EIF9"/>
<feature type="coiled-coil region" evidence="1">
    <location>
        <begin position="143"/>
        <end position="247"/>
    </location>
</feature>
<feature type="compositionally biased region" description="Polar residues" evidence="2">
    <location>
        <begin position="413"/>
        <end position="430"/>
    </location>
</feature>
<accession>A0A8H3EIF9</accession>
<feature type="coiled-coil region" evidence="1">
    <location>
        <begin position="272"/>
        <end position="373"/>
    </location>
</feature>
<feature type="coiled-coil region" evidence="1">
    <location>
        <begin position="80"/>
        <end position="114"/>
    </location>
</feature>
<sequence length="446" mass="49776">MAFIKAFLQLAWGFAPITVVCLALFLRWGLHEYPLAMIVALIDLIEPVILNRGWYFDVTKILGVASILFYLASRVTLLNYTTIGREHKEMSEEIRRLEDELKVSRSRLETMKGHRDSILEDYSVQSTTLTTMTDRAVIAECRLEETRNDLEVENETVAKLTRNYDLSKKTKEFMLDKLEGYAKCKADAERYKADAEHLLQNAERYKRGLQHFKRKARIAEEDCSANLFEFDGQKKALEEEVKALKAKIQAGCLCKGGEAKASKGEDKAGGPEDANIKKIKVLERKVEKLETDIENLKDSEETTRAAYEMEIKGDKATLRDLRAELDDAKDELDGYKEDNEERSHTIKGLLGLKKKQEKELADLKQKLALAEMAVKMASFKSGAEDGDDEASPSNPPSGADSSGAGQPGPSNPPSASGTDQGPPNMSNFFGNSDIPPMDPNPQCPQS</sequence>
<feature type="transmembrane region" description="Helical" evidence="3">
    <location>
        <begin position="6"/>
        <end position="26"/>
    </location>
</feature>
<keyword evidence="3" id="KW-0812">Transmembrane</keyword>
<keyword evidence="5" id="KW-1185">Reference proteome</keyword>
<name>A0A8H3EIF9_9LECA</name>
<evidence type="ECO:0000313" key="5">
    <source>
        <dbReference type="Proteomes" id="UP000664521"/>
    </source>
</evidence>
<protein>
    <submittedName>
        <fullName evidence="4">Uncharacterized protein</fullName>
    </submittedName>
</protein>
<keyword evidence="1" id="KW-0175">Coiled coil</keyword>
<dbReference type="EMBL" id="CAJPDS010000005">
    <property type="protein sequence ID" value="CAF9907321.1"/>
    <property type="molecule type" value="Genomic_DNA"/>
</dbReference>
<feature type="compositionally biased region" description="Pro residues" evidence="2">
    <location>
        <begin position="436"/>
        <end position="446"/>
    </location>
</feature>
<dbReference type="Proteomes" id="UP000664521">
    <property type="component" value="Unassembled WGS sequence"/>
</dbReference>
<evidence type="ECO:0000256" key="3">
    <source>
        <dbReference type="SAM" id="Phobius"/>
    </source>
</evidence>
<evidence type="ECO:0000313" key="4">
    <source>
        <dbReference type="EMBL" id="CAF9907321.1"/>
    </source>
</evidence>
<comment type="caution">
    <text evidence="4">The sequence shown here is derived from an EMBL/GenBank/DDBJ whole genome shotgun (WGS) entry which is preliminary data.</text>
</comment>
<gene>
    <name evidence="4" type="ORF">HETSPECPRED_007099</name>
</gene>
<proteinExistence type="predicted"/>
<evidence type="ECO:0000256" key="2">
    <source>
        <dbReference type="SAM" id="MobiDB-lite"/>
    </source>
</evidence>
<feature type="transmembrane region" description="Helical" evidence="3">
    <location>
        <begin position="61"/>
        <end position="80"/>
    </location>
</feature>
<organism evidence="4 5">
    <name type="scientific">Heterodermia speciosa</name>
    <dbReference type="NCBI Taxonomy" id="116794"/>
    <lineage>
        <taxon>Eukaryota</taxon>
        <taxon>Fungi</taxon>
        <taxon>Dikarya</taxon>
        <taxon>Ascomycota</taxon>
        <taxon>Pezizomycotina</taxon>
        <taxon>Lecanoromycetes</taxon>
        <taxon>OSLEUM clade</taxon>
        <taxon>Lecanoromycetidae</taxon>
        <taxon>Caliciales</taxon>
        <taxon>Physciaceae</taxon>
        <taxon>Heterodermia</taxon>
    </lineage>
</organism>
<feature type="region of interest" description="Disordered" evidence="2">
    <location>
        <begin position="380"/>
        <end position="446"/>
    </location>
</feature>
<keyword evidence="3" id="KW-0472">Membrane</keyword>